<organism evidence="8">
    <name type="scientific">freshwater metagenome</name>
    <dbReference type="NCBI Taxonomy" id="449393"/>
    <lineage>
        <taxon>unclassified sequences</taxon>
        <taxon>metagenomes</taxon>
        <taxon>ecological metagenomes</taxon>
    </lineage>
</organism>
<accession>A0A6J7JTH8</accession>
<protein>
    <submittedName>
        <fullName evidence="8">Unannotated protein</fullName>
    </submittedName>
</protein>
<feature type="domain" description="Bacterial sugar transferase" evidence="7">
    <location>
        <begin position="257"/>
        <end position="444"/>
    </location>
</feature>
<feature type="transmembrane region" description="Helical" evidence="6">
    <location>
        <begin position="100"/>
        <end position="119"/>
    </location>
</feature>
<feature type="transmembrane region" description="Helical" evidence="6">
    <location>
        <begin position="34"/>
        <end position="54"/>
    </location>
</feature>
<comment type="subcellular location">
    <subcellularLocation>
        <location evidence="1">Membrane</location>
        <topology evidence="1">Multi-pass membrane protein</topology>
    </subcellularLocation>
</comment>
<evidence type="ECO:0000256" key="1">
    <source>
        <dbReference type="ARBA" id="ARBA00004141"/>
    </source>
</evidence>
<reference evidence="8" key="1">
    <citation type="submission" date="2020-05" db="EMBL/GenBank/DDBJ databases">
        <authorList>
            <person name="Chiriac C."/>
            <person name="Salcher M."/>
            <person name="Ghai R."/>
            <person name="Kavagutti S V."/>
        </authorList>
    </citation>
    <scope>NUCLEOTIDE SEQUENCE</scope>
</reference>
<evidence type="ECO:0000256" key="6">
    <source>
        <dbReference type="SAM" id="Phobius"/>
    </source>
</evidence>
<keyword evidence="5 6" id="KW-0472">Membrane</keyword>
<proteinExistence type="predicted"/>
<dbReference type="AlphaFoldDB" id="A0A6J7JTH8"/>
<evidence type="ECO:0000256" key="3">
    <source>
        <dbReference type="ARBA" id="ARBA00022692"/>
    </source>
</evidence>
<feature type="transmembrane region" description="Helical" evidence="6">
    <location>
        <begin position="7"/>
        <end position="28"/>
    </location>
</feature>
<feature type="transmembrane region" description="Helical" evidence="6">
    <location>
        <begin position="259"/>
        <end position="283"/>
    </location>
</feature>
<dbReference type="GO" id="GO:0016780">
    <property type="term" value="F:phosphotransferase activity, for other substituted phosphate groups"/>
    <property type="evidence" value="ECO:0007669"/>
    <property type="project" value="TreeGrafter"/>
</dbReference>
<keyword evidence="3 6" id="KW-0812">Transmembrane</keyword>
<evidence type="ECO:0000256" key="5">
    <source>
        <dbReference type="ARBA" id="ARBA00023136"/>
    </source>
</evidence>
<evidence type="ECO:0000256" key="4">
    <source>
        <dbReference type="ARBA" id="ARBA00022989"/>
    </source>
</evidence>
<feature type="transmembrane region" description="Helical" evidence="6">
    <location>
        <begin position="74"/>
        <end position="94"/>
    </location>
</feature>
<gene>
    <name evidence="8" type="ORF">UFOPK3773_01196</name>
</gene>
<dbReference type="NCBIfam" id="TIGR03025">
    <property type="entry name" value="EPS_sugtrans"/>
    <property type="match status" value="1"/>
</dbReference>
<dbReference type="GO" id="GO:0016020">
    <property type="term" value="C:membrane"/>
    <property type="evidence" value="ECO:0007669"/>
    <property type="project" value="UniProtKB-SubCell"/>
</dbReference>
<dbReference type="InterPro" id="IPR003362">
    <property type="entry name" value="Bact_transf"/>
</dbReference>
<dbReference type="PANTHER" id="PTHR30576:SF10">
    <property type="entry name" value="SLL5057 PROTEIN"/>
    <property type="match status" value="1"/>
</dbReference>
<dbReference type="Pfam" id="PF02397">
    <property type="entry name" value="Bac_transf"/>
    <property type="match status" value="1"/>
</dbReference>
<dbReference type="EMBL" id="CAFBNF010000131">
    <property type="protein sequence ID" value="CAB4947158.1"/>
    <property type="molecule type" value="Genomic_DNA"/>
</dbReference>
<evidence type="ECO:0000259" key="7">
    <source>
        <dbReference type="Pfam" id="PF02397"/>
    </source>
</evidence>
<keyword evidence="2" id="KW-0808">Transferase</keyword>
<dbReference type="InterPro" id="IPR017475">
    <property type="entry name" value="EPS_sugar_tfrase"/>
</dbReference>
<keyword evidence="4 6" id="KW-1133">Transmembrane helix</keyword>
<name>A0A6J7JTH8_9ZZZZ</name>
<evidence type="ECO:0000313" key="8">
    <source>
        <dbReference type="EMBL" id="CAB4947158.1"/>
    </source>
</evidence>
<evidence type="ECO:0000256" key="2">
    <source>
        <dbReference type="ARBA" id="ARBA00022679"/>
    </source>
</evidence>
<sequence>MRDFTRRLIITDVAIVAATTLTGLLLAHGPEASFDALMATIAGATIALWLVMLWALATRDVTVLGVGAEEYRRIFVTGLMVFALLATAGFLLNVDTSRTTLIATVPTATLALMLGRKVNRTRLGVRVKRGFILHRVLLLASPEHAHAVIAQLERQGSAGYRVLETVTVTGNPPEPEWVARLAATLGADTAVVALDTLADRTWTSRLRWAVESQGCALLLTPSMAELITPRSRVAPAEGLPLVRVLSPRLSRPARVAKRALDVVISLVLLLVCAVPMLLIALWIRHDSAGPAVFRQPRAGLDGRTFLCWKFRTMNDGSDVMRPQLREEAALDGAIFKLADDPRVTRVGRLLRRYSLDELPQLLMVLGGEMSLVGPRPHPLDDVERYDDTARRRLTVKPGMTGLWQVSGRSDLDWDEGVLLDLHYVENWSLALDLVLLARTASAVLRGTGSY</sequence>
<dbReference type="PANTHER" id="PTHR30576">
    <property type="entry name" value="COLANIC BIOSYNTHESIS UDP-GLUCOSE LIPID CARRIER TRANSFERASE"/>
    <property type="match status" value="1"/>
</dbReference>